<sequence>MNTLLALVVLCLAAVNSTKIEKCIRQNGGYSDWLKWSPCSVSCGKGTRSRHRYCDNPIPMYGGDKCQGDDKETEECDMGPCPEKATLGEYEDIGKCSKPCGGGVQKRQRKCLPPINPYYKKCYVDCPKDRDEITEPCNTHKCKQEVGNECQGCKRQANYDAARNGKPEFVGHACRTSNKFCEGRTKGIKAMYAQNDWFFLHCAPDGSWCKPCATRGLVYNPECGNCEVKRSGVKCTDAGTWDKTRAQKDVLNDEELW</sequence>
<dbReference type="OrthoDB" id="6273859at2759"/>
<organism evidence="7 8">
    <name type="scientific">Clytia hemisphaerica</name>
    <dbReference type="NCBI Taxonomy" id="252671"/>
    <lineage>
        <taxon>Eukaryota</taxon>
        <taxon>Metazoa</taxon>
        <taxon>Cnidaria</taxon>
        <taxon>Hydrozoa</taxon>
        <taxon>Hydroidolina</taxon>
        <taxon>Leptothecata</taxon>
        <taxon>Obeliida</taxon>
        <taxon>Clytiidae</taxon>
        <taxon>Clytia</taxon>
    </lineage>
</organism>
<dbReference type="SMART" id="SM00209">
    <property type="entry name" value="TSP1"/>
    <property type="match status" value="2"/>
</dbReference>
<keyword evidence="4" id="KW-0472">Membrane</keyword>
<dbReference type="PROSITE" id="PS50092">
    <property type="entry name" value="TSP1"/>
    <property type="match status" value="2"/>
</dbReference>
<dbReference type="InterPro" id="IPR000884">
    <property type="entry name" value="TSP1_rpt"/>
</dbReference>
<dbReference type="PANTHER" id="PTHR22906">
    <property type="entry name" value="PROPERDIN"/>
    <property type="match status" value="1"/>
</dbReference>
<evidence type="ECO:0000256" key="4">
    <source>
        <dbReference type="ARBA" id="ARBA00022989"/>
    </source>
</evidence>
<evidence type="ECO:0000256" key="5">
    <source>
        <dbReference type="ARBA" id="ARBA00023157"/>
    </source>
</evidence>
<keyword evidence="4" id="KW-1133">Transmembrane helix</keyword>
<name>A0A7M5XG61_9CNID</name>
<evidence type="ECO:0000256" key="6">
    <source>
        <dbReference type="SAM" id="SignalP"/>
    </source>
</evidence>
<dbReference type="PANTHER" id="PTHR22906:SF21">
    <property type="entry name" value="SEMA DOMAIN-CONTAINING PROTEIN"/>
    <property type="match status" value="1"/>
</dbReference>
<keyword evidence="3" id="KW-0677">Repeat</keyword>
<dbReference type="RefSeq" id="XP_066924399.1">
    <property type="nucleotide sequence ID" value="XM_067068298.1"/>
</dbReference>
<reference evidence="7" key="1">
    <citation type="submission" date="2021-01" db="UniProtKB">
        <authorList>
            <consortium name="EnsemblMetazoa"/>
        </authorList>
    </citation>
    <scope>IDENTIFICATION</scope>
</reference>
<dbReference type="PRINTS" id="PR01705">
    <property type="entry name" value="TSP1REPEAT"/>
</dbReference>
<feature type="chain" id="PRO_5029514234" evidence="6">
    <location>
        <begin position="18"/>
        <end position="257"/>
    </location>
</feature>
<dbReference type="SUPFAM" id="SSF82895">
    <property type="entry name" value="TSP-1 type 1 repeat"/>
    <property type="match status" value="2"/>
</dbReference>
<dbReference type="EnsemblMetazoa" id="CLYHEMT021839.1">
    <property type="protein sequence ID" value="CLYHEMP021839.1"/>
    <property type="gene ID" value="CLYHEMG021839"/>
</dbReference>
<comment type="subcellular location">
    <subcellularLocation>
        <location evidence="1">Membrane</location>
        <topology evidence="1">Single-pass membrane protein</topology>
    </subcellularLocation>
</comment>
<keyword evidence="5" id="KW-1015">Disulfide bond</keyword>
<dbReference type="GO" id="GO:0016020">
    <property type="term" value="C:membrane"/>
    <property type="evidence" value="ECO:0007669"/>
    <property type="project" value="UniProtKB-SubCell"/>
</dbReference>
<keyword evidence="8" id="KW-1185">Reference proteome</keyword>
<dbReference type="Pfam" id="PF00090">
    <property type="entry name" value="TSP_1"/>
    <property type="match status" value="2"/>
</dbReference>
<accession>A0A7M5XG61</accession>
<evidence type="ECO:0000313" key="8">
    <source>
        <dbReference type="Proteomes" id="UP000594262"/>
    </source>
</evidence>
<dbReference type="InterPro" id="IPR052065">
    <property type="entry name" value="Compl_asym_regulator"/>
</dbReference>
<evidence type="ECO:0000256" key="3">
    <source>
        <dbReference type="ARBA" id="ARBA00022737"/>
    </source>
</evidence>
<proteinExistence type="predicted"/>
<dbReference type="FunFam" id="2.20.100.10:FF:000007">
    <property type="entry name" value="Thrombospondin 1"/>
    <property type="match status" value="1"/>
</dbReference>
<keyword evidence="2" id="KW-0812">Transmembrane</keyword>
<dbReference type="InterPro" id="IPR036383">
    <property type="entry name" value="TSP1_rpt_sf"/>
</dbReference>
<dbReference type="GeneID" id="136811671"/>
<keyword evidence="6" id="KW-0732">Signal</keyword>
<dbReference type="Gene3D" id="2.20.100.10">
    <property type="entry name" value="Thrombospondin type-1 (TSP1) repeat"/>
    <property type="match status" value="2"/>
</dbReference>
<dbReference type="AlphaFoldDB" id="A0A7M5XG61"/>
<evidence type="ECO:0000256" key="2">
    <source>
        <dbReference type="ARBA" id="ARBA00022692"/>
    </source>
</evidence>
<evidence type="ECO:0000256" key="1">
    <source>
        <dbReference type="ARBA" id="ARBA00004167"/>
    </source>
</evidence>
<dbReference type="Proteomes" id="UP000594262">
    <property type="component" value="Unplaced"/>
</dbReference>
<feature type="signal peptide" evidence="6">
    <location>
        <begin position="1"/>
        <end position="17"/>
    </location>
</feature>
<protein>
    <submittedName>
        <fullName evidence="7">Uncharacterized protein</fullName>
    </submittedName>
</protein>
<evidence type="ECO:0000313" key="7">
    <source>
        <dbReference type="EnsemblMetazoa" id="CLYHEMP021839.1"/>
    </source>
</evidence>